<evidence type="ECO:0000313" key="2">
    <source>
        <dbReference type="EMBL" id="RBT70527.1"/>
    </source>
</evidence>
<dbReference type="AlphaFoldDB" id="A0AB37IIK1"/>
<dbReference type="InterPro" id="IPR042279">
    <property type="entry name" value="Pep_M60_3"/>
</dbReference>
<accession>A0AB37IIK1</accession>
<dbReference type="RefSeq" id="WP_240187710.1">
    <property type="nucleotide sequence ID" value="NZ_JBFCRC010000010.1"/>
</dbReference>
<evidence type="ECO:0000313" key="3">
    <source>
        <dbReference type="Proteomes" id="UP000253498"/>
    </source>
</evidence>
<reference evidence="2 3" key="1">
    <citation type="submission" date="2015-06" db="EMBL/GenBank/DDBJ databases">
        <title>The Genome Sequence of Enterococcus hirae 88EA1.</title>
        <authorList>
            <consortium name="The Broad Institute Genomics Platform"/>
            <consortium name="The Broad Institute Genome Sequencing Center for Infectious Disease"/>
            <person name="Earl A.M."/>
            <person name="Van Tyne D."/>
            <person name="Lebreton F."/>
            <person name="Saavedra J.T."/>
            <person name="Gilmore M.S."/>
            <person name="Manson McGuire A."/>
            <person name="Clock S."/>
            <person name="Crupain M."/>
            <person name="Rangan U."/>
            <person name="Young S."/>
            <person name="Abouelleil A."/>
            <person name="Cao P."/>
            <person name="Chapman S.B."/>
            <person name="Griggs A."/>
            <person name="Priest M."/>
            <person name="Shea T."/>
            <person name="Wortman J."/>
            <person name="Nusbaum C."/>
            <person name="Birren B."/>
        </authorList>
    </citation>
    <scope>NUCLEOTIDE SEQUENCE [LARGE SCALE GENOMIC DNA]</scope>
    <source>
        <strain evidence="2 3">88EA1</strain>
    </source>
</reference>
<name>A0AB37IIK1_ENTHR</name>
<organism evidence="2 3">
    <name type="scientific">Enterococcus hirae</name>
    <dbReference type="NCBI Taxonomy" id="1354"/>
    <lineage>
        <taxon>Bacteria</taxon>
        <taxon>Bacillati</taxon>
        <taxon>Bacillota</taxon>
        <taxon>Bacilli</taxon>
        <taxon>Lactobacillales</taxon>
        <taxon>Enterococcaceae</taxon>
        <taxon>Enterococcus</taxon>
    </lineage>
</organism>
<dbReference type="Proteomes" id="UP000253498">
    <property type="component" value="Unassembled WGS sequence"/>
</dbReference>
<protein>
    <recommendedName>
        <fullName evidence="1">Putative mucin/carbohydrate-binding domain-containing protein</fullName>
    </recommendedName>
</protein>
<dbReference type="EMBL" id="LESJ01000002">
    <property type="protein sequence ID" value="RBT70527.1"/>
    <property type="molecule type" value="Genomic_DNA"/>
</dbReference>
<dbReference type="Pfam" id="PF03272">
    <property type="entry name" value="Mucin_bdg"/>
    <property type="match status" value="1"/>
</dbReference>
<dbReference type="InterPro" id="IPR004954">
    <property type="entry name" value="Mucin-bd"/>
</dbReference>
<sequence length="397" mass="45558">MLKQKANDDSFTKMYQEYRKIANQPDFNRNDYPLPDLMNRIYSENSQLDFSGVLEKWGLTLDQVQVQKNREHGYPAVASLADVVPESELARARELVDPSYLINSNFEMVQNKEIAALNLKGDLTIELSLKDLNLLKGSKITLKDGTKEIATQEITGGVVTFKNIPNGIYCAEFSGNQMMYFIPQNSYVYVKEATNHAVITLDEVKDSQVIDFHGVNDRKFGSFTFRTNKNSDTQEAIVSVTHSRPHYRYENETYVKVMVKSSTGELKYEKTIEGIESVTGEENVSLKIGDIVEIYHAEPKNRFISSEGIVDTTQSTNRWVVTQFGLENLALKNDAKEDLKKRITSLATQLWDKELVNPVPSDRSPEKKLLWVMMDQTTLKEKSEYQILYYTLFKKWF</sequence>
<dbReference type="Gene3D" id="1.10.390.30">
    <property type="entry name" value="Peptidase M60, enhancin-like domain 3"/>
    <property type="match status" value="1"/>
</dbReference>
<proteinExistence type="predicted"/>
<comment type="caution">
    <text evidence="2">The sequence shown here is derived from an EMBL/GenBank/DDBJ whole genome shotgun (WGS) entry which is preliminary data.</text>
</comment>
<evidence type="ECO:0000259" key="1">
    <source>
        <dbReference type="Pfam" id="PF03272"/>
    </source>
</evidence>
<gene>
    <name evidence="2" type="ORF">EB03_00393</name>
</gene>
<feature type="domain" description="Putative mucin/carbohydrate-binding" evidence="1">
    <location>
        <begin position="212"/>
        <end position="326"/>
    </location>
</feature>